<dbReference type="Ensembl" id="ENSCCNT00000003390.1">
    <property type="protein sequence ID" value="ENSCCNP00000002541.1"/>
    <property type="gene ID" value="ENSCCNG00000002785.1"/>
</dbReference>
<accession>A0A8C0W4L7</accession>
<feature type="compositionally biased region" description="Low complexity" evidence="1">
    <location>
        <begin position="1"/>
        <end position="15"/>
    </location>
</feature>
<reference evidence="2" key="1">
    <citation type="submission" date="2023-09" db="UniProtKB">
        <authorList>
            <consortium name="Ensembl"/>
        </authorList>
    </citation>
    <scope>IDENTIFICATION</scope>
</reference>
<feature type="region of interest" description="Disordered" evidence="1">
    <location>
        <begin position="1"/>
        <end position="34"/>
    </location>
</feature>
<organism evidence="2">
    <name type="scientific">Castor canadensis</name>
    <name type="common">American beaver</name>
    <dbReference type="NCBI Taxonomy" id="51338"/>
    <lineage>
        <taxon>Eukaryota</taxon>
        <taxon>Metazoa</taxon>
        <taxon>Chordata</taxon>
        <taxon>Craniata</taxon>
        <taxon>Vertebrata</taxon>
        <taxon>Euteleostomi</taxon>
        <taxon>Mammalia</taxon>
        <taxon>Eutheria</taxon>
        <taxon>Euarchontoglires</taxon>
        <taxon>Glires</taxon>
        <taxon>Rodentia</taxon>
        <taxon>Castorimorpha</taxon>
        <taxon>Castoridae</taxon>
        <taxon>Castor</taxon>
    </lineage>
</organism>
<dbReference type="AlphaFoldDB" id="A0A8C0W4L7"/>
<proteinExistence type="predicted"/>
<name>A0A8C0W4L7_CASCN</name>
<protein>
    <submittedName>
        <fullName evidence="2">Uncharacterized protein</fullName>
    </submittedName>
</protein>
<evidence type="ECO:0000313" key="2">
    <source>
        <dbReference type="Ensembl" id="ENSCCNP00000002541.1"/>
    </source>
</evidence>
<feature type="region of interest" description="Disordered" evidence="1">
    <location>
        <begin position="185"/>
        <end position="213"/>
    </location>
</feature>
<sequence length="213" mass="23555">MSQKSMEAESSASSSPRLLDGEEPEPLSSGSGYLPFFRTSGRLLVEEELTLQPEVGKDQETPWSVREEQFPEDSVALRGFFPYYRSQEENLPGLALPSWWRQGSQDPHPGREAHESFFCGMTVRDRCPVASAGAELFSKASYSPACSPRPLVPARLSWDSSLDVLFFRSHTLCTSEFVPYYRSPEEGLRTSPGPPTSVSGSQGKLAWPGAATW</sequence>
<evidence type="ECO:0000256" key="1">
    <source>
        <dbReference type="SAM" id="MobiDB-lite"/>
    </source>
</evidence>